<dbReference type="eggNOG" id="KOG0679">
    <property type="taxonomic scope" value="Eukaryota"/>
</dbReference>
<dbReference type="InParanoid" id="A5DW08"/>
<gene>
    <name evidence="2" type="ORF">LELG_01544</name>
</gene>
<organism evidence="2 3">
    <name type="scientific">Lodderomyces elongisporus (strain ATCC 11503 / CBS 2605 / JCM 1781 / NBRC 1676 / NRRL YB-4239)</name>
    <name type="common">Yeast</name>
    <name type="synonym">Saccharomyces elongisporus</name>
    <dbReference type="NCBI Taxonomy" id="379508"/>
    <lineage>
        <taxon>Eukaryota</taxon>
        <taxon>Fungi</taxon>
        <taxon>Dikarya</taxon>
        <taxon>Ascomycota</taxon>
        <taxon>Saccharomycotina</taxon>
        <taxon>Pichiomycetes</taxon>
        <taxon>Debaryomycetaceae</taxon>
        <taxon>Candida/Lodderomyces clade</taxon>
        <taxon>Lodderomyces</taxon>
    </lineage>
</organism>
<dbReference type="KEGG" id="lel:PVL30_001514"/>
<dbReference type="PRINTS" id="PR00190">
    <property type="entry name" value="ACTIN"/>
</dbReference>
<dbReference type="OrthoDB" id="5132116at2759"/>
<dbReference type="VEuPathDB" id="FungiDB:LELG_01544"/>
<dbReference type="Gene3D" id="3.90.640.10">
    <property type="entry name" value="Actin, Chain A, domain 4"/>
    <property type="match status" value="1"/>
</dbReference>
<dbReference type="Proteomes" id="UP000001996">
    <property type="component" value="Unassembled WGS sequence"/>
</dbReference>
<accession>A5DW08</accession>
<dbReference type="HOGENOM" id="CLU_062043_0_0_1"/>
<dbReference type="SMART" id="SM00268">
    <property type="entry name" value="ACTIN"/>
    <property type="match status" value="1"/>
</dbReference>
<dbReference type="Gene3D" id="3.30.420.40">
    <property type="match status" value="2"/>
</dbReference>
<sequence length="441" mass="49704">MTYTAPAVVIDNGSYTTKAGFALDDLPNLVFPSVYIQDSSSNKAIVGTDRELAHYLQYQTNTLIENGLIYDFENIVHNWQYVFDNVDNHNAVDLKDFPLVMTEQSWNTTKNKVKTCEIVFEQFEVPLFSLVKNPISQLYRCGKSTGLVIDIGAGVTSVTPILDGVIQNKCSFHSKYAGDWVNLHVMEYLRGKVDTVDELLPLAYRSNTQVTESFRQYYMSTHILQEFKNLSLNHNVSNYQIYNHKYINVSDKRNFLENLFDPTMNKLPNITIPEPNIDKPSTHGLTNLVFLAIKSLEATLLPQSESNGATATGPGSQNRFARFMEIFKLLLSNVLITGGTSLADGLSDHIISDLRALMQQYFPNYPLAYNVQQIRINSGNSDNADTWDKQFGSWLGACNLAQMLNDSAENSSSAKIALDNWFVTKADYEELGEDLIVEKFK</sequence>
<comment type="similarity">
    <text evidence="1">Belongs to the actin family.</text>
</comment>
<evidence type="ECO:0000313" key="2">
    <source>
        <dbReference type="EMBL" id="EDK43366.1"/>
    </source>
</evidence>
<evidence type="ECO:0000256" key="1">
    <source>
        <dbReference type="RuleBase" id="RU000487"/>
    </source>
</evidence>
<dbReference type="InterPro" id="IPR004000">
    <property type="entry name" value="Actin"/>
</dbReference>
<name>A5DW08_LODEL</name>
<reference evidence="2 3" key="1">
    <citation type="journal article" date="2009" name="Nature">
        <title>Evolution of pathogenicity and sexual reproduction in eight Candida genomes.</title>
        <authorList>
            <person name="Butler G."/>
            <person name="Rasmussen M.D."/>
            <person name="Lin M.F."/>
            <person name="Santos M.A."/>
            <person name="Sakthikumar S."/>
            <person name="Munro C.A."/>
            <person name="Rheinbay E."/>
            <person name="Grabherr M."/>
            <person name="Forche A."/>
            <person name="Reedy J.L."/>
            <person name="Agrafioti I."/>
            <person name="Arnaud M.B."/>
            <person name="Bates S."/>
            <person name="Brown A.J."/>
            <person name="Brunke S."/>
            <person name="Costanzo M.C."/>
            <person name="Fitzpatrick D.A."/>
            <person name="de Groot P.W."/>
            <person name="Harris D."/>
            <person name="Hoyer L.L."/>
            <person name="Hube B."/>
            <person name="Klis F.M."/>
            <person name="Kodira C."/>
            <person name="Lennard N."/>
            <person name="Logue M.E."/>
            <person name="Martin R."/>
            <person name="Neiman A.M."/>
            <person name="Nikolaou E."/>
            <person name="Quail M.A."/>
            <person name="Quinn J."/>
            <person name="Santos M.C."/>
            <person name="Schmitzberger F.F."/>
            <person name="Sherlock G."/>
            <person name="Shah P."/>
            <person name="Silverstein K.A."/>
            <person name="Skrzypek M.S."/>
            <person name="Soll D."/>
            <person name="Staggs R."/>
            <person name="Stansfield I."/>
            <person name="Stumpf M.P."/>
            <person name="Sudbery P.E."/>
            <person name="Srikantha T."/>
            <person name="Zeng Q."/>
            <person name="Berman J."/>
            <person name="Berriman M."/>
            <person name="Heitman J."/>
            <person name="Gow N.A."/>
            <person name="Lorenz M.C."/>
            <person name="Birren B.W."/>
            <person name="Kellis M."/>
            <person name="Cuomo C.A."/>
        </authorList>
    </citation>
    <scope>NUCLEOTIDE SEQUENCE [LARGE SCALE GENOMIC DNA]</scope>
    <source>
        <strain evidence="3">ATCC 11503 / BCRC 21390 / CBS 2605 / JCM 1781 / NBRC 1676 / NRRL YB-4239</strain>
    </source>
</reference>
<protein>
    <submittedName>
        <fullName evidence="2">Uncharacterized protein</fullName>
    </submittedName>
</protein>
<dbReference type="EMBL" id="CH981525">
    <property type="protein sequence ID" value="EDK43366.1"/>
    <property type="molecule type" value="Genomic_DNA"/>
</dbReference>
<dbReference type="OMA" id="WDRQFGA"/>
<dbReference type="SUPFAM" id="SSF53067">
    <property type="entry name" value="Actin-like ATPase domain"/>
    <property type="match status" value="2"/>
</dbReference>
<dbReference type="GeneID" id="5234133"/>
<proteinExistence type="inferred from homology"/>
<dbReference type="AlphaFoldDB" id="A5DW08"/>
<dbReference type="InterPro" id="IPR043129">
    <property type="entry name" value="ATPase_NBD"/>
</dbReference>
<dbReference type="Pfam" id="PF00022">
    <property type="entry name" value="Actin"/>
    <property type="match status" value="1"/>
</dbReference>
<evidence type="ECO:0000313" key="3">
    <source>
        <dbReference type="Proteomes" id="UP000001996"/>
    </source>
</evidence>
<dbReference type="STRING" id="379508.A5DW08"/>
<keyword evidence="3" id="KW-1185">Reference proteome</keyword>
<dbReference type="FunCoup" id="A5DW08">
    <property type="interactions" value="271"/>
</dbReference>
<dbReference type="PANTHER" id="PTHR11937">
    <property type="entry name" value="ACTIN"/>
    <property type="match status" value="1"/>
</dbReference>